<dbReference type="GO" id="GO:0016020">
    <property type="term" value="C:membrane"/>
    <property type="evidence" value="ECO:0007669"/>
    <property type="project" value="InterPro"/>
</dbReference>
<gene>
    <name evidence="3" type="ORF">FC80_GL001609</name>
</gene>
<evidence type="ECO:0000256" key="1">
    <source>
        <dbReference type="SAM" id="Phobius"/>
    </source>
</evidence>
<dbReference type="RefSeq" id="WP_057828269.1">
    <property type="nucleotide sequence ID" value="NZ_AYZE01000005.1"/>
</dbReference>
<dbReference type="EMBL" id="AYZE01000005">
    <property type="protein sequence ID" value="KRM92671.1"/>
    <property type="molecule type" value="Genomic_DNA"/>
</dbReference>
<dbReference type="STRING" id="1423729.FC80_GL001609"/>
<keyword evidence="1" id="KW-0472">Membrane</keyword>
<comment type="caution">
    <text evidence="3">The sequence shown here is derived from an EMBL/GenBank/DDBJ whole genome shotgun (WGS) entry which is preliminary data.</text>
</comment>
<name>A0A0R2CM45_9LACO</name>
<evidence type="ECO:0000313" key="4">
    <source>
        <dbReference type="Proteomes" id="UP000051131"/>
    </source>
</evidence>
<keyword evidence="1" id="KW-1133">Transmembrane helix</keyword>
<evidence type="ECO:0000259" key="2">
    <source>
        <dbReference type="Pfam" id="PF09648"/>
    </source>
</evidence>
<dbReference type="OrthoDB" id="2135943at2"/>
<protein>
    <submittedName>
        <fullName evidence="3">YycH family protein</fullName>
    </submittedName>
</protein>
<evidence type="ECO:0000313" key="3">
    <source>
        <dbReference type="EMBL" id="KRM92671.1"/>
    </source>
</evidence>
<accession>A0A0R2CM45</accession>
<dbReference type="PATRIC" id="fig|1423729.3.peg.1632"/>
<reference evidence="3 4" key="1">
    <citation type="journal article" date="2015" name="Genome Announc.">
        <title>Expanding the biotechnology potential of lactobacilli through comparative genomics of 213 strains and associated genera.</title>
        <authorList>
            <person name="Sun Z."/>
            <person name="Harris H.M."/>
            <person name="McCann A."/>
            <person name="Guo C."/>
            <person name="Argimon S."/>
            <person name="Zhang W."/>
            <person name="Yang X."/>
            <person name="Jeffery I.B."/>
            <person name="Cooney J.C."/>
            <person name="Kagawa T.F."/>
            <person name="Liu W."/>
            <person name="Song Y."/>
            <person name="Salvetti E."/>
            <person name="Wrobel A."/>
            <person name="Rasinkangas P."/>
            <person name="Parkhill J."/>
            <person name="Rea M.C."/>
            <person name="O'Sullivan O."/>
            <person name="Ritari J."/>
            <person name="Douillard F.P."/>
            <person name="Paul Ross R."/>
            <person name="Yang R."/>
            <person name="Briner A.E."/>
            <person name="Felis G.E."/>
            <person name="de Vos W.M."/>
            <person name="Barrangou R."/>
            <person name="Klaenhammer T.R."/>
            <person name="Caufield P.W."/>
            <person name="Cui Y."/>
            <person name="Zhang H."/>
            <person name="O'Toole P.W."/>
        </authorList>
    </citation>
    <scope>NUCLEOTIDE SEQUENCE [LARGE SCALE GENOMIC DNA]</scope>
    <source>
        <strain evidence="3 4">DSM 21116</strain>
    </source>
</reference>
<dbReference type="AlphaFoldDB" id="A0A0R2CM45"/>
<sequence>MNFKRIELIFFIAFVALDIFLFISYSQKDDTVISTSNSTSEDSLSSVLKSIRDDQISYGRLSSKKGNGYYIASPVRNDLQLNLDALQNQTATYENHKIVSTFENPIKIKESNRPQDTLNSIVDDSTKIVDGKEYKYDRSLSTRTTVVYTQTIHGIPVYLTSGQLRFSIRSGYAIEYTQGILENIEILHDQKPIISQERAVIWLYQYNKLMNDSTVEWVNLGYTKLLAVNNNVVYIPTWVIAVKSNSTGNIQYRRINAFSGAIMDESSSMD</sequence>
<keyword evidence="1" id="KW-0812">Transmembrane</keyword>
<dbReference type="Gene3D" id="2.40.128.690">
    <property type="entry name" value="YycH protein, domain 3-like"/>
    <property type="match status" value="1"/>
</dbReference>
<feature type="transmembrane region" description="Helical" evidence="1">
    <location>
        <begin position="7"/>
        <end position="25"/>
    </location>
</feature>
<proteinExistence type="predicted"/>
<feature type="domain" description="Regulatory protein YycH-like" evidence="2">
    <location>
        <begin position="37"/>
        <end position="258"/>
    </location>
</feature>
<dbReference type="InterPro" id="IPR018604">
    <property type="entry name" value="YycI-like"/>
</dbReference>
<dbReference type="Proteomes" id="UP000051131">
    <property type="component" value="Unassembled WGS sequence"/>
</dbReference>
<keyword evidence="4" id="KW-1185">Reference proteome</keyword>
<dbReference type="Pfam" id="PF09648">
    <property type="entry name" value="YycI"/>
    <property type="match status" value="1"/>
</dbReference>
<organism evidence="3 4">
    <name type="scientific">Liquorilactobacillus cacaonum DSM 21116</name>
    <dbReference type="NCBI Taxonomy" id="1423729"/>
    <lineage>
        <taxon>Bacteria</taxon>
        <taxon>Bacillati</taxon>
        <taxon>Bacillota</taxon>
        <taxon>Bacilli</taxon>
        <taxon>Lactobacillales</taxon>
        <taxon>Lactobacillaceae</taxon>
        <taxon>Liquorilactobacillus</taxon>
    </lineage>
</organism>